<reference evidence="1" key="1">
    <citation type="submission" date="2021-12" db="EMBL/GenBank/DDBJ databases">
        <title>Curvularia clavata genome.</title>
        <authorList>
            <person name="Cao Y."/>
        </authorList>
    </citation>
    <scope>NUCLEOTIDE SEQUENCE</scope>
    <source>
        <strain evidence="1">Yc1106</strain>
    </source>
</reference>
<proteinExistence type="predicted"/>
<organism evidence="1 2">
    <name type="scientific">Curvularia clavata</name>
    <dbReference type="NCBI Taxonomy" id="95742"/>
    <lineage>
        <taxon>Eukaryota</taxon>
        <taxon>Fungi</taxon>
        <taxon>Dikarya</taxon>
        <taxon>Ascomycota</taxon>
        <taxon>Pezizomycotina</taxon>
        <taxon>Dothideomycetes</taxon>
        <taxon>Pleosporomycetidae</taxon>
        <taxon>Pleosporales</taxon>
        <taxon>Pleosporineae</taxon>
        <taxon>Pleosporaceae</taxon>
        <taxon>Curvularia</taxon>
    </lineage>
</organism>
<dbReference type="Proteomes" id="UP001056012">
    <property type="component" value="Chromosome 7"/>
</dbReference>
<protein>
    <submittedName>
        <fullName evidence="1">Uncharacterized protein</fullName>
    </submittedName>
</protein>
<evidence type="ECO:0000313" key="2">
    <source>
        <dbReference type="Proteomes" id="UP001056012"/>
    </source>
</evidence>
<dbReference type="VEuPathDB" id="FungiDB:yc1106_09289"/>
<accession>A0A9Q9DXJ5</accession>
<dbReference type="AlphaFoldDB" id="A0A9Q9DXJ5"/>
<evidence type="ECO:0000313" key="1">
    <source>
        <dbReference type="EMBL" id="USP82015.1"/>
    </source>
</evidence>
<dbReference type="OrthoDB" id="3938166at2759"/>
<sequence>MASAVKVQYYSDGGCSNYLVEFHPSPAGECYNYEYSNQHSANIASCEGSRAKCSCTFYEQRNCKGKSWKATYGGNNCASNWDGGGHKSVACLVLVTPPIGGGRS</sequence>
<keyword evidence="2" id="KW-1185">Reference proteome</keyword>
<name>A0A9Q9DXJ5_CURCL</name>
<dbReference type="EMBL" id="CP089280">
    <property type="protein sequence ID" value="USP82015.1"/>
    <property type="molecule type" value="Genomic_DNA"/>
</dbReference>
<gene>
    <name evidence="1" type="ORF">yc1106_09289</name>
</gene>